<evidence type="ECO:0000313" key="1">
    <source>
        <dbReference type="EMBL" id="MCI70593.1"/>
    </source>
</evidence>
<reference evidence="1 2" key="1">
    <citation type="journal article" date="2018" name="Front. Plant Sci.">
        <title>Red Clover (Trifolium pratense) and Zigzag Clover (T. medium) - A Picture of Genomic Similarities and Differences.</title>
        <authorList>
            <person name="Dluhosova J."/>
            <person name="Istvanek J."/>
            <person name="Nedelnik J."/>
            <person name="Repkova J."/>
        </authorList>
    </citation>
    <scope>NUCLEOTIDE SEQUENCE [LARGE SCALE GENOMIC DNA]</scope>
    <source>
        <strain evidence="2">cv. 10/8</strain>
        <tissue evidence="1">Leaf</tissue>
    </source>
</reference>
<keyword evidence="2" id="KW-1185">Reference proteome</keyword>
<feature type="non-terminal residue" evidence="1">
    <location>
        <position position="39"/>
    </location>
</feature>
<accession>A0A392UAP6</accession>
<proteinExistence type="predicted"/>
<protein>
    <submittedName>
        <fullName evidence="1">Uncharacterized protein</fullName>
    </submittedName>
</protein>
<organism evidence="1 2">
    <name type="scientific">Trifolium medium</name>
    <dbReference type="NCBI Taxonomy" id="97028"/>
    <lineage>
        <taxon>Eukaryota</taxon>
        <taxon>Viridiplantae</taxon>
        <taxon>Streptophyta</taxon>
        <taxon>Embryophyta</taxon>
        <taxon>Tracheophyta</taxon>
        <taxon>Spermatophyta</taxon>
        <taxon>Magnoliopsida</taxon>
        <taxon>eudicotyledons</taxon>
        <taxon>Gunneridae</taxon>
        <taxon>Pentapetalae</taxon>
        <taxon>rosids</taxon>
        <taxon>fabids</taxon>
        <taxon>Fabales</taxon>
        <taxon>Fabaceae</taxon>
        <taxon>Papilionoideae</taxon>
        <taxon>50 kb inversion clade</taxon>
        <taxon>NPAAA clade</taxon>
        <taxon>Hologalegina</taxon>
        <taxon>IRL clade</taxon>
        <taxon>Trifolieae</taxon>
        <taxon>Trifolium</taxon>
    </lineage>
</organism>
<dbReference type="Proteomes" id="UP000265520">
    <property type="component" value="Unassembled WGS sequence"/>
</dbReference>
<name>A0A392UAP6_9FABA</name>
<dbReference type="EMBL" id="LXQA010779004">
    <property type="protein sequence ID" value="MCI70593.1"/>
    <property type="molecule type" value="Genomic_DNA"/>
</dbReference>
<sequence>MTMKYDLCVDDDGDGDYCDSYDVDDLCVDDDDDDENGFV</sequence>
<comment type="caution">
    <text evidence="1">The sequence shown here is derived from an EMBL/GenBank/DDBJ whole genome shotgun (WGS) entry which is preliminary data.</text>
</comment>
<dbReference type="AlphaFoldDB" id="A0A392UAP6"/>
<evidence type="ECO:0000313" key="2">
    <source>
        <dbReference type="Proteomes" id="UP000265520"/>
    </source>
</evidence>